<evidence type="ECO:0000256" key="1">
    <source>
        <dbReference type="SAM" id="MobiDB-lite"/>
    </source>
</evidence>
<feature type="domain" description="CHAT" evidence="2">
    <location>
        <begin position="695"/>
        <end position="920"/>
    </location>
</feature>
<name>A0ABP9GFZ4_9ACTN</name>
<gene>
    <name evidence="3" type="ORF">GCM10023224_25400</name>
</gene>
<feature type="compositionally biased region" description="Low complexity" evidence="1">
    <location>
        <begin position="394"/>
        <end position="404"/>
    </location>
</feature>
<accession>A0ABP9GFZ4</accession>
<dbReference type="SMART" id="SM00028">
    <property type="entry name" value="TPR"/>
    <property type="match status" value="4"/>
</dbReference>
<dbReference type="SUPFAM" id="SSF48452">
    <property type="entry name" value="TPR-like"/>
    <property type="match status" value="1"/>
</dbReference>
<feature type="compositionally biased region" description="Low complexity" evidence="1">
    <location>
        <begin position="360"/>
        <end position="379"/>
    </location>
</feature>
<sequence length="934" mass="95021">MAPRTGNGGRRPRVLLIRFFALPRTHGERHSPMASGRLDGASHPVTLVARDPDLARRRAEEVLDGDCDPTTRSVALRMLGVARRELGEPAAAERLLRQSAAVAARAGDAESAAHARASRLGLLALRGSGGVAAEALARLSADTSSARATVLTHHGLAAAQRGRFGAARARFDAALAALDGDAEGHLLPGVLSNRGLALMYAGRLDEAAADLERALAGAAEDGQACLRGVALQNLGCLSVRTGDLARAVSCFGAAERLVPPGRRPSVRMDHADALLAAGMHREAARALGGLGELGAAAGLFRGGRATAEAATSGLLRAKVLLADGDTGAARDIARRLRRAFPADSLWVELAGLVEWAARHSAAPARRPAARPFSRSSAGRAVRRGERGGFGGAGPAARSGDGTPHPGRPTGGTSVPLPRADREDDGPVGGPPPAWAASGCADTAETATALAHCVQSAPLGPVSSMLPSAREAAALRTLAAGDHRAARGRLAGRTAGLRPVRHLELLVHARTHRREVAAAGARVAIREGDAAAALEWVEFASAPAAPAGPCRDAAWVRLLDRYREAHVRARLGEAWARRELSVLADALSGAQWHAACMAADDADDAGAADIGLPSADALAEPLGNRAFVRYVRVHGADAAITVVDGRTRLHPLPGAGAVEDAAAKLAYAARARVLAEGRRGRAVRGGGGAASDLVERLLLAPVAEAVGDRPLVVVPSPAAQALPWGLLPSLRGREVSVAPSGRAWLARCGEDAGERGGGRLAAAPRALLAAGGAPAGAADEVRALAPVYPPAEALHGPAVRVAPVLRGMEGADVAHLAAHGSVSAQAPMLSAMLLEDGPLFAYDVERLSRAPRVTVLSSCWVGGSAPASSGAPLGMAAALLAMGGRVVVAGVLPVSDHGIGPAMLAFHAALRAGVPPARAVADHLAGAGFVCYGAG</sequence>
<feature type="region of interest" description="Disordered" evidence="1">
    <location>
        <begin position="360"/>
        <end position="439"/>
    </location>
</feature>
<evidence type="ECO:0000259" key="2">
    <source>
        <dbReference type="Pfam" id="PF12770"/>
    </source>
</evidence>
<evidence type="ECO:0000313" key="3">
    <source>
        <dbReference type="EMBL" id="GAA4942030.1"/>
    </source>
</evidence>
<keyword evidence="4" id="KW-1185">Reference proteome</keyword>
<organism evidence="3 4">
    <name type="scientific">Streptomonospora halophila</name>
    <dbReference type="NCBI Taxonomy" id="427369"/>
    <lineage>
        <taxon>Bacteria</taxon>
        <taxon>Bacillati</taxon>
        <taxon>Actinomycetota</taxon>
        <taxon>Actinomycetes</taxon>
        <taxon>Streptosporangiales</taxon>
        <taxon>Nocardiopsidaceae</taxon>
        <taxon>Streptomonospora</taxon>
    </lineage>
</organism>
<dbReference type="Gene3D" id="1.25.40.10">
    <property type="entry name" value="Tetratricopeptide repeat domain"/>
    <property type="match status" value="1"/>
</dbReference>
<proteinExistence type="predicted"/>
<protein>
    <recommendedName>
        <fullName evidence="2">CHAT domain-containing protein</fullName>
    </recommendedName>
</protein>
<comment type="caution">
    <text evidence="3">The sequence shown here is derived from an EMBL/GenBank/DDBJ whole genome shotgun (WGS) entry which is preliminary data.</text>
</comment>
<dbReference type="InterPro" id="IPR011990">
    <property type="entry name" value="TPR-like_helical_dom_sf"/>
</dbReference>
<evidence type="ECO:0000313" key="4">
    <source>
        <dbReference type="Proteomes" id="UP001499993"/>
    </source>
</evidence>
<reference evidence="4" key="1">
    <citation type="journal article" date="2019" name="Int. J. Syst. Evol. Microbiol.">
        <title>The Global Catalogue of Microorganisms (GCM) 10K type strain sequencing project: providing services to taxonomists for standard genome sequencing and annotation.</title>
        <authorList>
            <consortium name="The Broad Institute Genomics Platform"/>
            <consortium name="The Broad Institute Genome Sequencing Center for Infectious Disease"/>
            <person name="Wu L."/>
            <person name="Ma J."/>
        </authorList>
    </citation>
    <scope>NUCLEOTIDE SEQUENCE [LARGE SCALE GENOMIC DNA]</scope>
    <source>
        <strain evidence="4">JCM 18123</strain>
    </source>
</reference>
<dbReference type="Pfam" id="PF12770">
    <property type="entry name" value="CHAT"/>
    <property type="match status" value="1"/>
</dbReference>
<dbReference type="EMBL" id="BAABIK010000012">
    <property type="protein sequence ID" value="GAA4942030.1"/>
    <property type="molecule type" value="Genomic_DNA"/>
</dbReference>
<dbReference type="InterPro" id="IPR019734">
    <property type="entry name" value="TPR_rpt"/>
</dbReference>
<dbReference type="InterPro" id="IPR024983">
    <property type="entry name" value="CHAT_dom"/>
</dbReference>
<dbReference type="Proteomes" id="UP001499993">
    <property type="component" value="Unassembled WGS sequence"/>
</dbReference>